<evidence type="ECO:0000313" key="1">
    <source>
        <dbReference type="EMBL" id="MCD7465724.1"/>
    </source>
</evidence>
<accession>A0ABS8T414</accession>
<comment type="caution">
    <text evidence="1">The sequence shown here is derived from an EMBL/GenBank/DDBJ whole genome shotgun (WGS) entry which is preliminary data.</text>
</comment>
<feature type="non-terminal residue" evidence="1">
    <location>
        <position position="274"/>
    </location>
</feature>
<gene>
    <name evidence="1" type="ORF">HAX54_001812</name>
</gene>
<reference evidence="1 2" key="1">
    <citation type="journal article" date="2021" name="BMC Genomics">
        <title>Datura genome reveals duplications of psychoactive alkaloid biosynthetic genes and high mutation rate following tissue culture.</title>
        <authorList>
            <person name="Rajewski A."/>
            <person name="Carter-House D."/>
            <person name="Stajich J."/>
            <person name="Litt A."/>
        </authorList>
    </citation>
    <scope>NUCLEOTIDE SEQUENCE [LARGE SCALE GENOMIC DNA]</scope>
    <source>
        <strain evidence="1">AR-01</strain>
    </source>
</reference>
<sequence>MGSSGDVKQLLVTGPSGKYYLVEGNSGIRTLESSLSSEFFVIRLFAIDEGEDIVPAPNISQFNKLGCVATNVGTDCQSCEDKEDDNEPYISDYNSEELEVLRKEKNREINEKIDRFLELKNVMFFKDLQEAKRVVSFYSVSMKNKRVTQEALAHYFKKKAQNNSKYKVKDTRQDLDDQFSLNAYAQELRETNPGADVMINISKKALEQGKRRSLSIYVEKWLERMFEAIHRFIELLRNSLELTNGERLTFMSDMQKGLLDVLVRCFLKNIIDGV</sequence>
<keyword evidence="2" id="KW-1185">Reference proteome</keyword>
<dbReference type="Proteomes" id="UP000823775">
    <property type="component" value="Unassembled WGS sequence"/>
</dbReference>
<dbReference type="EMBL" id="JACEIK010001073">
    <property type="protein sequence ID" value="MCD7465724.1"/>
    <property type="molecule type" value="Genomic_DNA"/>
</dbReference>
<name>A0ABS8T414_DATST</name>
<evidence type="ECO:0000313" key="2">
    <source>
        <dbReference type="Proteomes" id="UP000823775"/>
    </source>
</evidence>
<protein>
    <submittedName>
        <fullName evidence="1">Uncharacterized protein</fullName>
    </submittedName>
</protein>
<organism evidence="1 2">
    <name type="scientific">Datura stramonium</name>
    <name type="common">Jimsonweed</name>
    <name type="synonym">Common thornapple</name>
    <dbReference type="NCBI Taxonomy" id="4076"/>
    <lineage>
        <taxon>Eukaryota</taxon>
        <taxon>Viridiplantae</taxon>
        <taxon>Streptophyta</taxon>
        <taxon>Embryophyta</taxon>
        <taxon>Tracheophyta</taxon>
        <taxon>Spermatophyta</taxon>
        <taxon>Magnoliopsida</taxon>
        <taxon>eudicotyledons</taxon>
        <taxon>Gunneridae</taxon>
        <taxon>Pentapetalae</taxon>
        <taxon>asterids</taxon>
        <taxon>lamiids</taxon>
        <taxon>Solanales</taxon>
        <taxon>Solanaceae</taxon>
        <taxon>Solanoideae</taxon>
        <taxon>Datureae</taxon>
        <taxon>Datura</taxon>
    </lineage>
</organism>
<proteinExistence type="predicted"/>